<evidence type="ECO:0000313" key="3">
    <source>
        <dbReference type="Proteomes" id="UP001182556"/>
    </source>
</evidence>
<name>A0AAD9CWH2_PAPLA</name>
<dbReference type="EMBL" id="JAODAN010000007">
    <property type="protein sequence ID" value="KAK1923239.1"/>
    <property type="molecule type" value="Genomic_DNA"/>
</dbReference>
<feature type="compositionally biased region" description="Basic and acidic residues" evidence="1">
    <location>
        <begin position="583"/>
        <end position="596"/>
    </location>
</feature>
<protein>
    <submittedName>
        <fullName evidence="2">Uncharacterized protein</fullName>
    </submittedName>
</protein>
<reference evidence="2" key="1">
    <citation type="submission" date="2023-02" db="EMBL/GenBank/DDBJ databases">
        <title>Identification and recombinant expression of a fungal hydrolase from Papiliotrema laurentii that hydrolyzes apple cutin and clears colloidal polyester polyurethane.</title>
        <authorList>
            <consortium name="DOE Joint Genome Institute"/>
            <person name="Roman V.A."/>
            <person name="Bojanowski C."/>
            <person name="Crable B.R."/>
            <person name="Wagner D.N."/>
            <person name="Hung C.S."/>
            <person name="Nadeau L.J."/>
            <person name="Schratz L."/>
            <person name="Haridas S."/>
            <person name="Pangilinan J."/>
            <person name="Lipzen A."/>
            <person name="Na H."/>
            <person name="Yan M."/>
            <person name="Ng V."/>
            <person name="Grigoriev I.V."/>
            <person name="Spatafora J.W."/>
            <person name="Barlow D."/>
            <person name="Biffinger J."/>
            <person name="Kelley-Loughnane N."/>
            <person name="Varaljay V.A."/>
            <person name="Crookes-Goodson W.J."/>
        </authorList>
    </citation>
    <scope>NUCLEOTIDE SEQUENCE</scope>
    <source>
        <strain evidence="2">5307AH</strain>
    </source>
</reference>
<sequence length="615" mass="67146">MDFLPFSPCHLACDMSVLRLLNSSKDPYGPSRPGPSAKAPGVPSLVLDIPAYGVVFMNTPEDPLTPSTETETPRNDVIVHGELVITMPSNLGRRRVKWIKVGIKSVLKLDLRPGRMNEEDVLFEREVELAESDSCQCWLQEGTTIFDFNLIIPANHPPHDWHNNGTLRHFLYAEIEGLPKAPSSGFLSFRSRSHGPGSKSPSGQRSPRHTASPSRSRSNSPAPAKLLDAALLEKTIGTLSLEGKGKAPSYADSTAASNHSSSGSTTPTAEEDWLKGTYRAERTLILVYNPSPTGEVNMLDLRLNGVADQLGVWDLKLQSNPWTICAILRCQFHLASISPLASIFSVRVSLVQTNSIVSPRDDPATTEPVVSKRTFVIAEHGRRPPSENPHPKRDWPTLWRGTEAGGKDAGDLDIEVKGRLPNDDNGRPSTLAGVNTPIKVTHALQVELFFSIFGQDQAGRPMKYPAPGGSRLLKIQRPVVVPSCIIVHHHVNLPSYEECSNQSSFFSKTINPACPVCGVRPSDKICTKCPPGLAPHPRHDHDPKIVGDPSGRCRMCSQGTMPAGSGFQNCACGMSIDQVEARMQRGVEEAREERGEGGLPVSDKQLEVERGRTRR</sequence>
<keyword evidence="3" id="KW-1185">Reference proteome</keyword>
<feature type="region of interest" description="Disordered" evidence="1">
    <location>
        <begin position="186"/>
        <end position="222"/>
    </location>
</feature>
<evidence type="ECO:0000256" key="1">
    <source>
        <dbReference type="SAM" id="MobiDB-lite"/>
    </source>
</evidence>
<feature type="region of interest" description="Disordered" evidence="1">
    <location>
        <begin position="583"/>
        <end position="615"/>
    </location>
</feature>
<accession>A0AAD9CWH2</accession>
<gene>
    <name evidence="2" type="ORF">DB88DRAFT_494319</name>
</gene>
<feature type="compositionally biased region" description="Low complexity" evidence="1">
    <location>
        <begin position="211"/>
        <end position="222"/>
    </location>
</feature>
<dbReference type="Proteomes" id="UP001182556">
    <property type="component" value="Unassembled WGS sequence"/>
</dbReference>
<feature type="compositionally biased region" description="Basic and acidic residues" evidence="1">
    <location>
        <begin position="604"/>
        <end position="615"/>
    </location>
</feature>
<organism evidence="2 3">
    <name type="scientific">Papiliotrema laurentii</name>
    <name type="common">Cryptococcus laurentii</name>
    <dbReference type="NCBI Taxonomy" id="5418"/>
    <lineage>
        <taxon>Eukaryota</taxon>
        <taxon>Fungi</taxon>
        <taxon>Dikarya</taxon>
        <taxon>Basidiomycota</taxon>
        <taxon>Agaricomycotina</taxon>
        <taxon>Tremellomycetes</taxon>
        <taxon>Tremellales</taxon>
        <taxon>Rhynchogastremaceae</taxon>
        <taxon>Papiliotrema</taxon>
    </lineage>
</organism>
<comment type="caution">
    <text evidence="2">The sequence shown here is derived from an EMBL/GenBank/DDBJ whole genome shotgun (WGS) entry which is preliminary data.</text>
</comment>
<dbReference type="AlphaFoldDB" id="A0AAD9CWH2"/>
<evidence type="ECO:0000313" key="2">
    <source>
        <dbReference type="EMBL" id="KAK1923239.1"/>
    </source>
</evidence>
<feature type="compositionally biased region" description="Low complexity" evidence="1">
    <location>
        <begin position="251"/>
        <end position="268"/>
    </location>
</feature>
<proteinExistence type="predicted"/>
<feature type="region of interest" description="Disordered" evidence="1">
    <location>
        <begin position="243"/>
        <end position="273"/>
    </location>
</feature>